<dbReference type="Pfam" id="PF04786">
    <property type="entry name" value="Baculo_DNA_bind"/>
    <property type="match status" value="1"/>
</dbReference>
<organism evidence="1 2">
    <name type="scientific">Clostera anachoreta granulovirus</name>
    <dbReference type="NCBI Taxonomy" id="283675"/>
    <lineage>
        <taxon>Viruses</taxon>
        <taxon>Viruses incertae sedis</taxon>
        <taxon>Naldaviricetes</taxon>
        <taxon>Lefavirales</taxon>
        <taxon>Baculoviridae</taxon>
        <taxon>Betabaculovirus</taxon>
        <taxon>Betabaculovirus clanachoretae</taxon>
    </lineage>
</organism>
<proteinExistence type="predicted"/>
<keyword evidence="2" id="KW-1185">Reference proteome</keyword>
<accession>F4ZKU3</accession>
<dbReference type="InterPro" id="IPR006871">
    <property type="entry name" value="ssDNA-bd_baculovirus"/>
</dbReference>
<dbReference type="GeneID" id="10722947"/>
<reference evidence="1 2" key="1">
    <citation type="journal article" date="2011" name="Arch. Virol.">
        <title>Genomic sequencing and analysis of Clostera anachoreta granulovirus.</title>
        <authorList>
            <person name="Liang Z."/>
            <person name="Zhang X."/>
            <person name="Yin X."/>
            <person name="Cao S."/>
            <person name="Xu F."/>
        </authorList>
    </citation>
    <scope>NUCLEOTIDE SEQUENCE [LARGE SCALE GENOMIC DNA]</scope>
    <source>
        <strain evidence="1">ClanGV-HBHN</strain>
    </source>
</reference>
<dbReference type="Proteomes" id="UP000203549">
    <property type="component" value="Segment"/>
</dbReference>
<dbReference type="EMBL" id="HQ116624">
    <property type="protein sequence ID" value="AEB00354.1"/>
    <property type="molecule type" value="Genomic_DNA"/>
</dbReference>
<dbReference type="RefSeq" id="YP_004376274.1">
    <property type="nucleotide sequence ID" value="NC_015398.1"/>
</dbReference>
<evidence type="ECO:0000313" key="2">
    <source>
        <dbReference type="Proteomes" id="UP000203549"/>
    </source>
</evidence>
<sequence>MSSTTQLTIVTPRYEEGEELKWDLQLIRRLNENVLEAEKKVKCINNDFTRNIMELKKYNRINDMATHIYFDDTQGLYRYNDTKLQMYKVDKSEKKTQYSFGFKTLSRPRLCYMWDKAQIKLCKGAFGDFHVMSMTHEASLINIMEQIMGGYMHKVQRQSEPIPITMEEGLLLSVPKDLTNKERFMSRFYVLNSADNANNIENNNIDEPMIVSRMPPQLYADLFKIDADKKVSESKDFIVCTVFNGVEEKTKINTTNKESQCLFSLWLTPIVFVYVNN</sequence>
<dbReference type="OrthoDB" id="8515at10239"/>
<name>F4ZKU3_9BBAC</name>
<protein>
    <submittedName>
        <fullName evidence="1">Dbp</fullName>
    </submittedName>
</protein>
<dbReference type="KEGG" id="vg:10722947"/>
<evidence type="ECO:0000313" key="1">
    <source>
        <dbReference type="EMBL" id="AEB00354.1"/>
    </source>
</evidence>